<gene>
    <name evidence="8" type="ORF">Bcop_1704</name>
</gene>
<evidence type="ECO:0000256" key="7">
    <source>
        <dbReference type="ARBA" id="ARBA00023288"/>
    </source>
</evidence>
<dbReference type="Pfam" id="PF08842">
    <property type="entry name" value="Mfa2"/>
    <property type="match status" value="1"/>
</dbReference>
<keyword evidence="7" id="KW-0449">Lipoprotein</keyword>
<keyword evidence="3" id="KW-0732">Signal</keyword>
<dbReference type="STRING" id="679937.Bcop_1704"/>
<proteinExistence type="inferred from homology"/>
<evidence type="ECO:0000313" key="8">
    <source>
        <dbReference type="EMBL" id="EGJ71896.1"/>
    </source>
</evidence>
<keyword evidence="4" id="KW-0472">Membrane</keyword>
<comment type="similarity">
    <text evidence="2">Belongs to the bacteroidetes fimbrillin superfamily. FimB/Mfa2 family.</text>
</comment>
<evidence type="ECO:0000256" key="4">
    <source>
        <dbReference type="ARBA" id="ARBA00023136"/>
    </source>
</evidence>
<organism evidence="8 9">
    <name type="scientific">Bacteroides coprosuis DSM 18011</name>
    <dbReference type="NCBI Taxonomy" id="679937"/>
    <lineage>
        <taxon>Bacteria</taxon>
        <taxon>Pseudomonadati</taxon>
        <taxon>Bacteroidota</taxon>
        <taxon>Bacteroidia</taxon>
        <taxon>Bacteroidales</taxon>
        <taxon>Bacteroidaceae</taxon>
        <taxon>Bacteroides</taxon>
    </lineage>
</organism>
<dbReference type="GO" id="GO:0009279">
    <property type="term" value="C:cell outer membrane"/>
    <property type="evidence" value="ECO:0007669"/>
    <property type="project" value="UniProtKB-SubCell"/>
</dbReference>
<dbReference type="AlphaFoldDB" id="F3ZR23"/>
<dbReference type="eggNOG" id="ENOG502ZBHU">
    <property type="taxonomic scope" value="Bacteria"/>
</dbReference>
<reference evidence="8 9" key="1">
    <citation type="journal article" date="2011" name="Stand. Genomic Sci.">
        <title>Non-contiguous finished genome sequence of Bacteroides coprosuis type strain (PC139).</title>
        <authorList>
            <person name="Land M."/>
            <person name="Held B."/>
            <person name="Gronow S."/>
            <person name="Abt B."/>
            <person name="Lucas S."/>
            <person name="Del Rio T.G."/>
            <person name="Nolan M."/>
            <person name="Tice H."/>
            <person name="Cheng J.F."/>
            <person name="Pitluck S."/>
            <person name="Liolios K."/>
            <person name="Pagani I."/>
            <person name="Ivanova N."/>
            <person name="Mavromatis K."/>
            <person name="Mikhailova N."/>
            <person name="Pati A."/>
            <person name="Tapia R."/>
            <person name="Han C."/>
            <person name="Goodwin L."/>
            <person name="Chen A."/>
            <person name="Palaniappan K."/>
            <person name="Hauser L."/>
            <person name="Brambilla E.M."/>
            <person name="Rohde M."/>
            <person name="Goker M."/>
            <person name="Detter J.C."/>
            <person name="Woyke T."/>
            <person name="Bristow J."/>
            <person name="Eisen J.A."/>
            <person name="Markowitz V."/>
            <person name="Hugenholtz P."/>
            <person name="Kyrpides N.C."/>
            <person name="Klenk H.P."/>
            <person name="Lapidus A."/>
        </authorList>
    </citation>
    <scope>NUCLEOTIDE SEQUENCE</scope>
    <source>
        <strain evidence="8 9">DSM 18011</strain>
    </source>
</reference>
<evidence type="ECO:0000313" key="9">
    <source>
        <dbReference type="Proteomes" id="UP000018439"/>
    </source>
</evidence>
<keyword evidence="5" id="KW-0564">Palmitate</keyword>
<dbReference type="Proteomes" id="UP000018439">
    <property type="component" value="Chromosome"/>
</dbReference>
<evidence type="ECO:0000256" key="3">
    <source>
        <dbReference type="ARBA" id="ARBA00022729"/>
    </source>
</evidence>
<name>F3ZR23_9BACE</name>
<protein>
    <recommendedName>
        <fullName evidence="10">Lipoprotein</fullName>
    </recommendedName>
</protein>
<dbReference type="InterPro" id="IPR014941">
    <property type="entry name" value="FimB/Mfa2/Mfa3"/>
</dbReference>
<dbReference type="PROSITE" id="PS51257">
    <property type="entry name" value="PROKAR_LIPOPROTEIN"/>
    <property type="match status" value="1"/>
</dbReference>
<evidence type="ECO:0000256" key="1">
    <source>
        <dbReference type="ARBA" id="ARBA00004442"/>
    </source>
</evidence>
<evidence type="ECO:0000256" key="6">
    <source>
        <dbReference type="ARBA" id="ARBA00023237"/>
    </source>
</evidence>
<dbReference type="HOGENOM" id="CLU_542550_0_0_10"/>
<keyword evidence="9" id="KW-1185">Reference proteome</keyword>
<keyword evidence="6" id="KW-0998">Cell outer membrane</keyword>
<accession>F3ZR23</accession>
<evidence type="ECO:0000256" key="5">
    <source>
        <dbReference type="ARBA" id="ARBA00023139"/>
    </source>
</evidence>
<dbReference type="EMBL" id="CM001167">
    <property type="protein sequence ID" value="EGJ71896.1"/>
    <property type="molecule type" value="Genomic_DNA"/>
</dbReference>
<sequence>MGKMMKCGMNLGLVLIIGLLTSCQSDLLPTLGTSESVVGQSDANLSYLLFTRSAWNEQVVDEEFLVKELEVFLFDHDTHKLVKRKTLTLKDPVVHTPLETNEWIAVVPGMYDFYFLANPSSVVKNKLSKITTREQLKELEVKEGQWNNSDIPNKGLLMTHIQEGVYIPKGGTKTHPHSFELLKNARPVELERAVAKISLILKGEGFKDIQGLSGSYKKIEGVQIRNTTTSIFPFFPAKLSASKKSQLSLEGIVDGGEEFQIKTLNYLPEYFSGANEWKENSETVPYIYIRLADDQEYQLPIVSNYENSWKGVGIKYLEFARGEKLGLNGEKPEYNLERNKHYVHRIKLNKNDIDLELNILPWNYVEYQSDNYAEVKYEVPTLVIDDIDFYEDHVIRIHKGEKTPPIHFWLQSPQTAKWKATLTNGHNFQFVGADTGYAEADPIQGKKAITLTTRAVSSVLINQSTELYFTVDGKEVPLKVKLKSGREITLYGKNNRLKVQLI</sequence>
<evidence type="ECO:0008006" key="10">
    <source>
        <dbReference type="Google" id="ProtNLM"/>
    </source>
</evidence>
<comment type="subcellular location">
    <subcellularLocation>
        <location evidence="1">Cell outer membrane</location>
    </subcellularLocation>
</comment>
<evidence type="ECO:0000256" key="2">
    <source>
        <dbReference type="ARBA" id="ARBA00007248"/>
    </source>
</evidence>